<proteinExistence type="predicted"/>
<accession>A0A6M0SJ75</accession>
<reference evidence="1 2" key="1">
    <citation type="journal article" date="2020" name="Microb. Ecol.">
        <title>Ecogenomics of the Marine Benthic Filamentous Cyanobacterium Adonisia.</title>
        <authorList>
            <person name="Walter J.M."/>
            <person name="Coutinho F.H."/>
            <person name="Leomil L."/>
            <person name="Hargreaves P.I."/>
            <person name="Campeao M.E."/>
            <person name="Vieira V.V."/>
            <person name="Silva B.S."/>
            <person name="Fistarol G.O."/>
            <person name="Salomon P.S."/>
            <person name="Sawabe T."/>
            <person name="Mino S."/>
            <person name="Hosokawa M."/>
            <person name="Miyashita H."/>
            <person name="Maruyama F."/>
            <person name="van Verk M.C."/>
            <person name="Dutilh B.E."/>
            <person name="Thompson C.C."/>
            <person name="Thompson F.L."/>
        </authorList>
    </citation>
    <scope>NUCLEOTIDE SEQUENCE [LARGE SCALE GENOMIC DNA]</scope>
    <source>
        <strain evidence="1 2">CCMR0082</strain>
    </source>
</reference>
<gene>
    <name evidence="1" type="ORF">D0962_35725</name>
</gene>
<dbReference type="Proteomes" id="UP000473574">
    <property type="component" value="Unassembled WGS sequence"/>
</dbReference>
<protein>
    <submittedName>
        <fullName evidence="1">Uncharacterized protein</fullName>
    </submittedName>
</protein>
<evidence type="ECO:0000313" key="1">
    <source>
        <dbReference type="EMBL" id="NEZ68023.1"/>
    </source>
</evidence>
<evidence type="ECO:0000313" key="2">
    <source>
        <dbReference type="Proteomes" id="UP000473574"/>
    </source>
</evidence>
<comment type="caution">
    <text evidence="1">The sequence shown here is derived from an EMBL/GenBank/DDBJ whole genome shotgun (WGS) entry which is preliminary data.</text>
</comment>
<dbReference type="RefSeq" id="WP_163671282.1">
    <property type="nucleotide sequence ID" value="NZ_QZCE01000002.1"/>
</dbReference>
<sequence>MSWQLLQEVEPQFEWLTLGPPIVGEPTLKIEQDWSYAGAFPGRAYITVVQQFPDGSLYGFRRFYPYRDPRLFNPSIPNHLEASGWNVYSIRLKVNLWGQWQADANWRIRIYEWIGNTPPAIFVDPGVGENNPSTPDLIYDGGQEV</sequence>
<dbReference type="EMBL" id="QZCE01000002">
    <property type="protein sequence ID" value="NEZ68023.1"/>
    <property type="molecule type" value="Genomic_DNA"/>
</dbReference>
<dbReference type="AlphaFoldDB" id="A0A6M0SJ75"/>
<name>A0A6M0SJ75_9CYAN</name>
<organism evidence="1 2">
    <name type="scientific">Adonisia turfae CCMR0082</name>
    <dbReference type="NCBI Taxonomy" id="2304604"/>
    <lineage>
        <taxon>Bacteria</taxon>
        <taxon>Bacillati</taxon>
        <taxon>Cyanobacteriota</taxon>
        <taxon>Adonisia</taxon>
        <taxon>Adonisia turfae</taxon>
    </lineage>
</organism>